<dbReference type="Proteomes" id="UP000287972">
    <property type="component" value="Unassembled WGS sequence"/>
</dbReference>
<accession>A0A428PJ63</accession>
<sequence>MPQLRGQTRRQTRSQTRIQALPYRPPEPRSMDNERPVPPLPLHVQRPAPIAPVSPTLPMTPMPPAFLELAPQAPGSTALPTRPSMADILNIDFECPAARLIPTVHLEGLASILGCEITSLQQQRGLVEDQLAERHARRELAKERIADVEAVMNEIGFSPSLTHELAEAQRDADVQQCELESLVWSLIHIDDQEWESCMCMIVWSLSFDVDSSSPKCLGLSTVLGRHDGAWPGGCRVWNSLSWDLGGNGA</sequence>
<keyword evidence="3" id="KW-1185">Reference proteome</keyword>
<name>A0A428PJ63_9HYPO</name>
<organism evidence="2 3">
    <name type="scientific">Fusarium floridanum</name>
    <dbReference type="NCBI Taxonomy" id="1325733"/>
    <lineage>
        <taxon>Eukaryota</taxon>
        <taxon>Fungi</taxon>
        <taxon>Dikarya</taxon>
        <taxon>Ascomycota</taxon>
        <taxon>Pezizomycotina</taxon>
        <taxon>Sordariomycetes</taxon>
        <taxon>Hypocreomycetidae</taxon>
        <taxon>Hypocreales</taxon>
        <taxon>Nectriaceae</taxon>
        <taxon>Fusarium</taxon>
        <taxon>Fusarium solani species complex</taxon>
    </lineage>
</organism>
<evidence type="ECO:0000313" key="2">
    <source>
        <dbReference type="EMBL" id="RSL53091.1"/>
    </source>
</evidence>
<evidence type="ECO:0000313" key="3">
    <source>
        <dbReference type="Proteomes" id="UP000287972"/>
    </source>
</evidence>
<dbReference type="EMBL" id="NKCL01000742">
    <property type="protein sequence ID" value="RSL53091.1"/>
    <property type="molecule type" value="Genomic_DNA"/>
</dbReference>
<evidence type="ECO:0000256" key="1">
    <source>
        <dbReference type="SAM" id="MobiDB-lite"/>
    </source>
</evidence>
<feature type="region of interest" description="Disordered" evidence="1">
    <location>
        <begin position="1"/>
        <end position="56"/>
    </location>
</feature>
<proteinExistence type="predicted"/>
<reference evidence="2 3" key="1">
    <citation type="submission" date="2017-06" db="EMBL/GenBank/DDBJ databases">
        <title>Comparative genomic analysis of Ambrosia Fusariam Clade fungi.</title>
        <authorList>
            <person name="Stajich J.E."/>
            <person name="Carrillo J."/>
            <person name="Kijimoto T."/>
            <person name="Eskalen A."/>
            <person name="O'Donnell K."/>
            <person name="Kasson M."/>
        </authorList>
    </citation>
    <scope>NUCLEOTIDE SEQUENCE [LARGE SCALE GENOMIC DNA]</scope>
    <source>
        <strain evidence="2 3">NRRL62606</strain>
    </source>
</reference>
<dbReference type="AlphaFoldDB" id="A0A428PJ63"/>
<protein>
    <submittedName>
        <fullName evidence="2">Uncharacterized protein</fullName>
    </submittedName>
</protein>
<feature type="compositionally biased region" description="Basic and acidic residues" evidence="1">
    <location>
        <begin position="26"/>
        <end position="35"/>
    </location>
</feature>
<comment type="caution">
    <text evidence="2">The sequence shown here is derived from an EMBL/GenBank/DDBJ whole genome shotgun (WGS) entry which is preliminary data.</text>
</comment>
<gene>
    <name evidence="2" type="ORF">CEP51_014951</name>
</gene>